<dbReference type="CDD" id="cd01184">
    <property type="entry name" value="INT_C_like_1"/>
    <property type="match status" value="1"/>
</dbReference>
<feature type="compositionally biased region" description="Low complexity" evidence="5">
    <location>
        <begin position="145"/>
        <end position="155"/>
    </location>
</feature>
<dbReference type="GO" id="GO:0006310">
    <property type="term" value="P:DNA recombination"/>
    <property type="evidence" value="ECO:0007669"/>
    <property type="project" value="UniProtKB-KW"/>
</dbReference>
<dbReference type="GO" id="GO:0003677">
    <property type="term" value="F:DNA binding"/>
    <property type="evidence" value="ECO:0007669"/>
    <property type="project" value="UniProtKB-KW"/>
</dbReference>
<evidence type="ECO:0000256" key="5">
    <source>
        <dbReference type="SAM" id="MobiDB-lite"/>
    </source>
</evidence>
<evidence type="ECO:0000313" key="8">
    <source>
        <dbReference type="Proteomes" id="UP000218824"/>
    </source>
</evidence>
<dbReference type="Pfam" id="PF20172">
    <property type="entry name" value="DUF6538"/>
    <property type="match status" value="1"/>
</dbReference>
<proteinExistence type="inferred from homology"/>
<name>A0AAU9ARI2_LYSEN</name>
<dbReference type="Gene3D" id="1.10.150.130">
    <property type="match status" value="1"/>
</dbReference>
<feature type="domain" description="Tyr recombinase" evidence="6">
    <location>
        <begin position="295"/>
        <end position="496"/>
    </location>
</feature>
<evidence type="ECO:0000256" key="4">
    <source>
        <dbReference type="ARBA" id="ARBA00023172"/>
    </source>
</evidence>
<accession>A0AAU9ARI2</accession>
<dbReference type="InterPro" id="IPR010998">
    <property type="entry name" value="Integrase_recombinase_N"/>
</dbReference>
<gene>
    <name evidence="7" type="ORF">LEN_3943</name>
</gene>
<comment type="similarity">
    <text evidence="1">Belongs to the 'phage' integrase family.</text>
</comment>
<evidence type="ECO:0000256" key="2">
    <source>
        <dbReference type="ARBA" id="ARBA00022908"/>
    </source>
</evidence>
<dbReference type="GeneID" id="83065734"/>
<feature type="region of interest" description="Disordered" evidence="5">
    <location>
        <begin position="136"/>
        <end position="155"/>
    </location>
</feature>
<sequence>MPKPYFLSRPSGLYVRFRVPDDVRHKVGLRFIVRALGPLRGDSARLLAARQAVALSAVFDRLRKGDGEMAGIDPKKLIESAERSLADGSAREWTGTDVQIGGVRFGSVTTHGAEDTLDFIATMKAAVELQASLGTPSPAEPVAPSPQAVSPPAVASAGPKLSKAIETYLADLEAAKRDRKTIIESRHSLRILLGVIGDVPSSTLSQDHARAFFDAVRHWPSNATKRPQYRDLDVAQVVALSKANAEPEPAAHTINKHRQRLSAFVQSLLAARVLAHNPLKGIVWMTEHAADADVETGRAFTTEELQAIFDKDAFGAWAKKYPHRFWGPILGLYSGARVTEIAQLYAADIETIDGVPGFHITRRFKGQKIKNKQSKRFVPLAKPVIDAGFLDYVAEVRQAGHERLFPHLPNSTGLGFGRQLSRQFSTYIKKRGVADSGVGFHAFRHTFATLLDKVGESVEAISRLTGHWDGQQAPSTLGKFYIHRETIPLRVATLAKFATGVAVPKYRAAQFKQALNDF</sequence>
<dbReference type="PANTHER" id="PTHR30349">
    <property type="entry name" value="PHAGE INTEGRASE-RELATED"/>
    <property type="match status" value="1"/>
</dbReference>
<organism evidence="7 8">
    <name type="scientific">Lysobacter enzymogenes</name>
    <dbReference type="NCBI Taxonomy" id="69"/>
    <lineage>
        <taxon>Bacteria</taxon>
        <taxon>Pseudomonadati</taxon>
        <taxon>Pseudomonadota</taxon>
        <taxon>Gammaproteobacteria</taxon>
        <taxon>Lysobacterales</taxon>
        <taxon>Lysobacteraceae</taxon>
        <taxon>Lysobacter</taxon>
    </lineage>
</organism>
<dbReference type="InterPro" id="IPR050090">
    <property type="entry name" value="Tyrosine_recombinase_XerCD"/>
</dbReference>
<dbReference type="Gene3D" id="1.10.443.10">
    <property type="entry name" value="Intergrase catalytic core"/>
    <property type="match status" value="1"/>
</dbReference>
<dbReference type="AlphaFoldDB" id="A0AAU9ARI2"/>
<dbReference type="InterPro" id="IPR046668">
    <property type="entry name" value="DUF6538"/>
</dbReference>
<dbReference type="SUPFAM" id="SSF56349">
    <property type="entry name" value="DNA breaking-rejoining enzymes"/>
    <property type="match status" value="1"/>
</dbReference>
<evidence type="ECO:0000313" key="7">
    <source>
        <dbReference type="EMBL" id="BAV99430.1"/>
    </source>
</evidence>
<reference evidence="7 8" key="1">
    <citation type="journal article" date="2017" name="DNA Res.">
        <title>Complete genome sequence and expression profile of the commercial lytic enzyme producer Lysobacter enzymogenes M497-1.</title>
        <authorList>
            <person name="Takami H."/>
            <person name="Toyoda A."/>
            <person name="Uchiyama I."/>
            <person name="Itoh T."/>
            <person name="Takaki Y."/>
            <person name="Arai W."/>
            <person name="Nishi S."/>
            <person name="Kawai M."/>
            <person name="Shinya K."/>
            <person name="Ikeda H."/>
        </authorList>
    </citation>
    <scope>NUCLEOTIDE SEQUENCE [LARGE SCALE GENOMIC DNA]</scope>
    <source>
        <strain evidence="7 8">M497-1</strain>
    </source>
</reference>
<dbReference type="RefSeq" id="WP_096379922.1">
    <property type="nucleotide sequence ID" value="NZ_AP014940.1"/>
</dbReference>
<dbReference type="EMBL" id="AP014940">
    <property type="protein sequence ID" value="BAV99430.1"/>
    <property type="molecule type" value="Genomic_DNA"/>
</dbReference>
<evidence type="ECO:0000259" key="6">
    <source>
        <dbReference type="PROSITE" id="PS51898"/>
    </source>
</evidence>
<dbReference type="InterPro" id="IPR011010">
    <property type="entry name" value="DNA_brk_join_enz"/>
</dbReference>
<keyword evidence="2" id="KW-0229">DNA integration</keyword>
<dbReference type="PANTHER" id="PTHR30349:SF64">
    <property type="entry name" value="PROPHAGE INTEGRASE INTD-RELATED"/>
    <property type="match status" value="1"/>
</dbReference>
<dbReference type="KEGG" id="lem:LEN_3943"/>
<dbReference type="PROSITE" id="PS51898">
    <property type="entry name" value="TYR_RECOMBINASE"/>
    <property type="match status" value="1"/>
</dbReference>
<evidence type="ECO:0000256" key="3">
    <source>
        <dbReference type="ARBA" id="ARBA00023125"/>
    </source>
</evidence>
<protein>
    <submittedName>
        <fullName evidence="7">Phage-related integrase</fullName>
    </submittedName>
</protein>
<dbReference type="GO" id="GO:0015074">
    <property type="term" value="P:DNA integration"/>
    <property type="evidence" value="ECO:0007669"/>
    <property type="project" value="UniProtKB-KW"/>
</dbReference>
<dbReference type="InterPro" id="IPR013762">
    <property type="entry name" value="Integrase-like_cat_sf"/>
</dbReference>
<dbReference type="InterPro" id="IPR002104">
    <property type="entry name" value="Integrase_catalytic"/>
</dbReference>
<dbReference type="Pfam" id="PF00589">
    <property type="entry name" value="Phage_integrase"/>
    <property type="match status" value="1"/>
</dbReference>
<keyword evidence="4" id="KW-0233">DNA recombination</keyword>
<evidence type="ECO:0000256" key="1">
    <source>
        <dbReference type="ARBA" id="ARBA00008857"/>
    </source>
</evidence>
<dbReference type="Proteomes" id="UP000218824">
    <property type="component" value="Chromosome"/>
</dbReference>
<keyword evidence="3" id="KW-0238">DNA-binding</keyword>